<keyword evidence="3" id="KW-1185">Reference proteome</keyword>
<protein>
    <submittedName>
        <fullName evidence="2">Uncharacterized protein</fullName>
    </submittedName>
</protein>
<feature type="region of interest" description="Disordered" evidence="1">
    <location>
        <begin position="31"/>
        <end position="50"/>
    </location>
</feature>
<organism evidence="2 3">
    <name type="scientific">Batillaria attramentaria</name>
    <dbReference type="NCBI Taxonomy" id="370345"/>
    <lineage>
        <taxon>Eukaryota</taxon>
        <taxon>Metazoa</taxon>
        <taxon>Spiralia</taxon>
        <taxon>Lophotrochozoa</taxon>
        <taxon>Mollusca</taxon>
        <taxon>Gastropoda</taxon>
        <taxon>Caenogastropoda</taxon>
        <taxon>Sorbeoconcha</taxon>
        <taxon>Cerithioidea</taxon>
        <taxon>Batillariidae</taxon>
        <taxon>Batillaria</taxon>
    </lineage>
</organism>
<evidence type="ECO:0000256" key="1">
    <source>
        <dbReference type="SAM" id="MobiDB-lite"/>
    </source>
</evidence>
<dbReference type="Proteomes" id="UP001519460">
    <property type="component" value="Unassembled WGS sequence"/>
</dbReference>
<dbReference type="EMBL" id="JACVVK020000290">
    <property type="protein sequence ID" value="KAK7480012.1"/>
    <property type="molecule type" value="Genomic_DNA"/>
</dbReference>
<evidence type="ECO:0000313" key="2">
    <source>
        <dbReference type="EMBL" id="KAK7480012.1"/>
    </source>
</evidence>
<feature type="non-terminal residue" evidence="2">
    <location>
        <position position="1"/>
    </location>
</feature>
<proteinExistence type="predicted"/>
<gene>
    <name evidence="2" type="ORF">BaRGS_00028745</name>
</gene>
<name>A0ABD0JYC3_9CAEN</name>
<accession>A0ABD0JYC3</accession>
<dbReference type="AlphaFoldDB" id="A0ABD0JYC3"/>
<evidence type="ECO:0000313" key="3">
    <source>
        <dbReference type="Proteomes" id="UP001519460"/>
    </source>
</evidence>
<comment type="caution">
    <text evidence="2">The sequence shown here is derived from an EMBL/GenBank/DDBJ whole genome shotgun (WGS) entry which is preliminary data.</text>
</comment>
<sequence>KSPDYPAKQPKLTTEQKPHSVYLPLMRVESVRTRTTSPSRPPPAQQTARGSAVRIAKLCMHAITPLLSRLSRAAPRAESGLVRSGVELI</sequence>
<reference evidence="2 3" key="1">
    <citation type="journal article" date="2023" name="Sci. Data">
        <title>Genome assembly of the Korean intertidal mud-creeper Batillaria attramentaria.</title>
        <authorList>
            <person name="Patra A.K."/>
            <person name="Ho P.T."/>
            <person name="Jun S."/>
            <person name="Lee S.J."/>
            <person name="Kim Y."/>
            <person name="Won Y.J."/>
        </authorList>
    </citation>
    <scope>NUCLEOTIDE SEQUENCE [LARGE SCALE GENOMIC DNA]</scope>
    <source>
        <strain evidence="2">Wonlab-2016</strain>
    </source>
</reference>